<proteinExistence type="predicted"/>
<keyword evidence="1" id="KW-0472">Membrane</keyword>
<accession>A0A0F9E2Z0</accession>
<organism evidence="2">
    <name type="scientific">marine sediment metagenome</name>
    <dbReference type="NCBI Taxonomy" id="412755"/>
    <lineage>
        <taxon>unclassified sequences</taxon>
        <taxon>metagenomes</taxon>
        <taxon>ecological metagenomes</taxon>
    </lineage>
</organism>
<comment type="caution">
    <text evidence="2">The sequence shown here is derived from an EMBL/GenBank/DDBJ whole genome shotgun (WGS) entry which is preliminary data.</text>
</comment>
<sequence>MKSSTMRNMATGVFISGVFFIALGIVLLVRGGGSINFVTMGAGAVQLVNGFSFLRTADRAEKLEKYDG</sequence>
<evidence type="ECO:0000256" key="1">
    <source>
        <dbReference type="SAM" id="Phobius"/>
    </source>
</evidence>
<gene>
    <name evidence="2" type="ORF">LCGC14_2417110</name>
</gene>
<dbReference type="EMBL" id="LAZR01036662">
    <property type="protein sequence ID" value="KKL24261.1"/>
    <property type="molecule type" value="Genomic_DNA"/>
</dbReference>
<dbReference type="AlphaFoldDB" id="A0A0F9E2Z0"/>
<name>A0A0F9E2Z0_9ZZZZ</name>
<evidence type="ECO:0000313" key="2">
    <source>
        <dbReference type="EMBL" id="KKL24261.1"/>
    </source>
</evidence>
<feature type="transmembrane region" description="Helical" evidence="1">
    <location>
        <begin position="12"/>
        <end position="29"/>
    </location>
</feature>
<reference evidence="2" key="1">
    <citation type="journal article" date="2015" name="Nature">
        <title>Complex archaea that bridge the gap between prokaryotes and eukaryotes.</title>
        <authorList>
            <person name="Spang A."/>
            <person name="Saw J.H."/>
            <person name="Jorgensen S.L."/>
            <person name="Zaremba-Niedzwiedzka K."/>
            <person name="Martijn J."/>
            <person name="Lind A.E."/>
            <person name="van Eijk R."/>
            <person name="Schleper C."/>
            <person name="Guy L."/>
            <person name="Ettema T.J."/>
        </authorList>
    </citation>
    <scope>NUCLEOTIDE SEQUENCE</scope>
</reference>
<protein>
    <submittedName>
        <fullName evidence="2">Uncharacterized protein</fullName>
    </submittedName>
</protein>
<keyword evidence="1" id="KW-1133">Transmembrane helix</keyword>
<keyword evidence="1" id="KW-0812">Transmembrane</keyword>